<reference evidence="1" key="1">
    <citation type="submission" date="2023-06" db="EMBL/GenBank/DDBJ databases">
        <authorList>
            <consortium name="Lawrence Berkeley National Laboratory"/>
            <person name="Ahrendt S."/>
            <person name="Sahu N."/>
            <person name="Indic B."/>
            <person name="Wong-Bajracharya J."/>
            <person name="Merenyi Z."/>
            <person name="Ke H.-M."/>
            <person name="Monk M."/>
            <person name="Kocsube S."/>
            <person name="Drula E."/>
            <person name="Lipzen A."/>
            <person name="Balint B."/>
            <person name="Henrissat B."/>
            <person name="Andreopoulos B."/>
            <person name="Martin F.M."/>
            <person name="Harder C.B."/>
            <person name="Rigling D."/>
            <person name="Ford K.L."/>
            <person name="Foster G.D."/>
            <person name="Pangilinan J."/>
            <person name="Papanicolaou A."/>
            <person name="Barry K."/>
            <person name="LaButti K."/>
            <person name="Viragh M."/>
            <person name="Koriabine M."/>
            <person name="Yan M."/>
            <person name="Riley R."/>
            <person name="Champramary S."/>
            <person name="Plett K.L."/>
            <person name="Tsai I.J."/>
            <person name="Slot J."/>
            <person name="Sipos G."/>
            <person name="Plett J."/>
            <person name="Nagy L.G."/>
            <person name="Grigoriev I.V."/>
        </authorList>
    </citation>
    <scope>NUCLEOTIDE SEQUENCE</scope>
    <source>
        <strain evidence="1">ICMP 16352</strain>
    </source>
</reference>
<evidence type="ECO:0000313" key="2">
    <source>
        <dbReference type="Proteomes" id="UP001175227"/>
    </source>
</evidence>
<organism evidence="1 2">
    <name type="scientific">Armillaria novae-zelandiae</name>
    <dbReference type="NCBI Taxonomy" id="153914"/>
    <lineage>
        <taxon>Eukaryota</taxon>
        <taxon>Fungi</taxon>
        <taxon>Dikarya</taxon>
        <taxon>Basidiomycota</taxon>
        <taxon>Agaricomycotina</taxon>
        <taxon>Agaricomycetes</taxon>
        <taxon>Agaricomycetidae</taxon>
        <taxon>Agaricales</taxon>
        <taxon>Marasmiineae</taxon>
        <taxon>Physalacriaceae</taxon>
        <taxon>Armillaria</taxon>
    </lineage>
</organism>
<accession>A0AA39NVR4</accession>
<feature type="non-terminal residue" evidence="1">
    <location>
        <position position="1"/>
    </location>
</feature>
<gene>
    <name evidence="1" type="ORF">IW261DRAFT_1343190</name>
</gene>
<protein>
    <submittedName>
        <fullName evidence="1">Uncharacterized protein</fullName>
    </submittedName>
</protein>
<name>A0AA39NVR4_9AGAR</name>
<dbReference type="EMBL" id="JAUEPR010000038">
    <property type="protein sequence ID" value="KAK0472743.1"/>
    <property type="molecule type" value="Genomic_DNA"/>
</dbReference>
<dbReference type="AlphaFoldDB" id="A0AA39NVR4"/>
<comment type="caution">
    <text evidence="1">The sequence shown here is derived from an EMBL/GenBank/DDBJ whole genome shotgun (WGS) entry which is preliminary data.</text>
</comment>
<evidence type="ECO:0000313" key="1">
    <source>
        <dbReference type="EMBL" id="KAK0472743.1"/>
    </source>
</evidence>
<keyword evidence="2" id="KW-1185">Reference proteome</keyword>
<sequence>YNPADGIPRELILWRADRTAPEHSKPVVPFECNLFPTNIYYLGNMLREYFLNVVHCHPTQIGLDFLWLLVADMVKENPFRQPTIDEVVIQFDKQVKSHSFWHLQAITQLENQPYSFPFTYVA</sequence>
<proteinExistence type="predicted"/>
<dbReference type="Proteomes" id="UP001175227">
    <property type="component" value="Unassembled WGS sequence"/>
</dbReference>